<dbReference type="EMBL" id="RWJN01000508">
    <property type="protein sequence ID" value="TCD61072.1"/>
    <property type="molecule type" value="Genomic_DNA"/>
</dbReference>
<dbReference type="InterPro" id="IPR050509">
    <property type="entry name" value="CoA-transferase_III"/>
</dbReference>
<comment type="similarity">
    <text evidence="1">Belongs to the CoA-transferase III family.</text>
</comment>
<accession>A0A4R0R235</accession>
<dbReference type="SUPFAM" id="SSF89796">
    <property type="entry name" value="CoA-transferase family III (CaiB/BaiF)"/>
    <property type="match status" value="1"/>
</dbReference>
<protein>
    <recommendedName>
        <fullName evidence="5">Alpha-methylacyl-CoA racemase</fullName>
    </recommendedName>
</protein>
<proteinExistence type="inferred from homology"/>
<dbReference type="OrthoDB" id="16747at2759"/>
<dbReference type="Gene3D" id="3.30.1540.10">
    <property type="entry name" value="formyl-coa transferase, domain 3"/>
    <property type="match status" value="1"/>
</dbReference>
<name>A0A4R0R235_9APHY</name>
<dbReference type="Proteomes" id="UP000292702">
    <property type="component" value="Unassembled WGS sequence"/>
</dbReference>
<reference evidence="3 4" key="1">
    <citation type="submission" date="2018-11" db="EMBL/GenBank/DDBJ databases">
        <title>Genome assembly of Steccherinum ochraceum LE-BIN_3174, the white-rot fungus of the Steccherinaceae family (The Residual Polyporoid clade, Polyporales, Basidiomycota).</title>
        <authorList>
            <person name="Fedorova T.V."/>
            <person name="Glazunova O.A."/>
            <person name="Landesman E.O."/>
            <person name="Moiseenko K.V."/>
            <person name="Psurtseva N.V."/>
            <person name="Savinova O.S."/>
            <person name="Shakhova N.V."/>
            <person name="Tyazhelova T.V."/>
            <person name="Vasina D.V."/>
        </authorList>
    </citation>
    <scope>NUCLEOTIDE SEQUENCE [LARGE SCALE GENOMIC DNA]</scope>
    <source>
        <strain evidence="3 4">LE-BIN_3174</strain>
    </source>
</reference>
<dbReference type="PANTHER" id="PTHR48228:SF5">
    <property type="entry name" value="ALPHA-METHYLACYL-COA RACEMASE"/>
    <property type="match status" value="1"/>
</dbReference>
<keyword evidence="4" id="KW-1185">Reference proteome</keyword>
<dbReference type="Gene3D" id="3.40.50.10540">
    <property type="entry name" value="Crotonobetainyl-coa:carnitine coa-transferase, domain 1"/>
    <property type="match status" value="1"/>
</dbReference>
<sequence length="424" mass="45870">MASSSNTANHPLSGIRVVEFAGLAPGPFAGLILADWGADVIRIDRPPSSSSVTAEVPPDVLARDKRSIAVDPKVPSGLAVIKRLVSTADVLIEPFRPGVMERLGLGPEVFLGGKDSSERGLNEKLVYARLVGFSRTGSHKDIAGHDLNYLALSGVLSLLPGRPDQPSFPLNLLADFAGGGLMCAFGVLLALYERSRSSRGQVVDTDMVSATRYISSFALINSFTASTTPSLPTQSVSGKDASSRMQNLLDGGAPFYAIYTCTDGKCFSVACLEPRFYKVFLEAFLAALPSEYKSEWVPTLVRQHRREEWSRLREFLERGFRLYDRAHWTKVFQGKDACAVPVLTPHEASILMESDASPPPHPRLTRTPAKSLPAIPATATAARYSLQPGADTEVILNELGYSDKEQELLARDGALGRLHCSAKL</sequence>
<evidence type="ECO:0000313" key="3">
    <source>
        <dbReference type="EMBL" id="TCD61072.1"/>
    </source>
</evidence>
<gene>
    <name evidence="3" type="ORF">EIP91_009056</name>
</gene>
<dbReference type="InterPro" id="IPR044855">
    <property type="entry name" value="CoA-Trfase_III_dom3_sf"/>
</dbReference>
<dbReference type="InterPro" id="IPR023606">
    <property type="entry name" value="CoA-Trfase_III_dom_1_sf"/>
</dbReference>
<evidence type="ECO:0008006" key="5">
    <source>
        <dbReference type="Google" id="ProtNLM"/>
    </source>
</evidence>
<evidence type="ECO:0000256" key="2">
    <source>
        <dbReference type="SAM" id="MobiDB-lite"/>
    </source>
</evidence>
<feature type="region of interest" description="Disordered" evidence="2">
    <location>
        <begin position="352"/>
        <end position="372"/>
    </location>
</feature>
<dbReference type="AlphaFoldDB" id="A0A4R0R235"/>
<evidence type="ECO:0000256" key="1">
    <source>
        <dbReference type="ARBA" id="ARBA00008383"/>
    </source>
</evidence>
<comment type="caution">
    <text evidence="3">The sequence shown here is derived from an EMBL/GenBank/DDBJ whole genome shotgun (WGS) entry which is preliminary data.</text>
</comment>
<dbReference type="STRING" id="92696.A0A4R0R235"/>
<dbReference type="InterPro" id="IPR003673">
    <property type="entry name" value="CoA-Trfase_fam_III"/>
</dbReference>
<evidence type="ECO:0000313" key="4">
    <source>
        <dbReference type="Proteomes" id="UP000292702"/>
    </source>
</evidence>
<dbReference type="Pfam" id="PF02515">
    <property type="entry name" value="CoA_transf_3"/>
    <property type="match status" value="1"/>
</dbReference>
<dbReference type="GO" id="GO:0003824">
    <property type="term" value="F:catalytic activity"/>
    <property type="evidence" value="ECO:0007669"/>
    <property type="project" value="InterPro"/>
</dbReference>
<organism evidence="3 4">
    <name type="scientific">Steccherinum ochraceum</name>
    <dbReference type="NCBI Taxonomy" id="92696"/>
    <lineage>
        <taxon>Eukaryota</taxon>
        <taxon>Fungi</taxon>
        <taxon>Dikarya</taxon>
        <taxon>Basidiomycota</taxon>
        <taxon>Agaricomycotina</taxon>
        <taxon>Agaricomycetes</taxon>
        <taxon>Polyporales</taxon>
        <taxon>Steccherinaceae</taxon>
        <taxon>Steccherinum</taxon>
    </lineage>
</organism>
<dbReference type="PANTHER" id="PTHR48228">
    <property type="entry name" value="SUCCINYL-COA--D-CITRAMALATE COA-TRANSFERASE"/>
    <property type="match status" value="1"/>
</dbReference>